<accession>A0AAV1WVI9</accession>
<dbReference type="GO" id="GO:0016671">
    <property type="term" value="F:oxidoreductase activity, acting on a sulfur group of donors, disulfide as acceptor"/>
    <property type="evidence" value="ECO:0007669"/>
    <property type="project" value="TreeGrafter"/>
</dbReference>
<dbReference type="InterPro" id="IPR044241">
    <property type="entry name" value="TxlA/HCF164"/>
</dbReference>
<evidence type="ECO:0000313" key="2">
    <source>
        <dbReference type="Proteomes" id="UP001497480"/>
    </source>
</evidence>
<proteinExistence type="predicted"/>
<dbReference type="PANTHER" id="PTHR47353">
    <property type="entry name" value="THIOREDOXIN-LIKE PROTEIN HCF164, CHLOROPLASTIC"/>
    <property type="match status" value="1"/>
</dbReference>
<comment type="caution">
    <text evidence="1">The sequence shown here is derived from an EMBL/GenBank/DDBJ whole genome shotgun (WGS) entry which is preliminary data.</text>
</comment>
<gene>
    <name evidence="1" type="ORF">LLUT_LOCUS13806</name>
</gene>
<keyword evidence="2" id="KW-1185">Reference proteome</keyword>
<dbReference type="GO" id="GO:0010190">
    <property type="term" value="P:cytochrome b6f complex assembly"/>
    <property type="evidence" value="ECO:0007669"/>
    <property type="project" value="TreeGrafter"/>
</dbReference>
<dbReference type="PANTHER" id="PTHR47353:SF1">
    <property type="entry name" value="THIOREDOXIN-LIKE PROTEIN HCF164, CHLOROPLASTIC"/>
    <property type="match status" value="1"/>
</dbReference>
<evidence type="ECO:0000313" key="1">
    <source>
        <dbReference type="EMBL" id="CAL0312746.1"/>
    </source>
</evidence>
<protein>
    <submittedName>
        <fullName evidence="1">Uncharacterized protein</fullName>
    </submittedName>
</protein>
<sequence>MAGLSLTLIGLHRFQPCFQIPHTPQVIAISLLVEPRLPSNSKVRTSQKESPPEIPSKDINRKVAIVPTIAALGFFLFTRLDFGVSLEDLSGVTLPYEQVNFVTLNLDNTKWEQELHEFYGNEEGNVVGTLPRHLLLENVHALAHGEKSVPDVRVVGQYSSAEARKVH</sequence>
<reference evidence="1 2" key="1">
    <citation type="submission" date="2024-03" db="EMBL/GenBank/DDBJ databases">
        <authorList>
            <person name="Martinez-Hernandez J."/>
        </authorList>
    </citation>
    <scope>NUCLEOTIDE SEQUENCE [LARGE SCALE GENOMIC DNA]</scope>
</reference>
<dbReference type="Proteomes" id="UP001497480">
    <property type="component" value="Unassembled WGS sequence"/>
</dbReference>
<dbReference type="GO" id="GO:0009535">
    <property type="term" value="C:chloroplast thylakoid membrane"/>
    <property type="evidence" value="ECO:0007669"/>
    <property type="project" value="TreeGrafter"/>
</dbReference>
<dbReference type="EMBL" id="CAXHTB010000009">
    <property type="protein sequence ID" value="CAL0312746.1"/>
    <property type="molecule type" value="Genomic_DNA"/>
</dbReference>
<dbReference type="AlphaFoldDB" id="A0AAV1WVI9"/>
<name>A0AAV1WVI9_LUPLU</name>
<organism evidence="1 2">
    <name type="scientific">Lupinus luteus</name>
    <name type="common">European yellow lupine</name>
    <dbReference type="NCBI Taxonomy" id="3873"/>
    <lineage>
        <taxon>Eukaryota</taxon>
        <taxon>Viridiplantae</taxon>
        <taxon>Streptophyta</taxon>
        <taxon>Embryophyta</taxon>
        <taxon>Tracheophyta</taxon>
        <taxon>Spermatophyta</taxon>
        <taxon>Magnoliopsida</taxon>
        <taxon>eudicotyledons</taxon>
        <taxon>Gunneridae</taxon>
        <taxon>Pentapetalae</taxon>
        <taxon>rosids</taxon>
        <taxon>fabids</taxon>
        <taxon>Fabales</taxon>
        <taxon>Fabaceae</taxon>
        <taxon>Papilionoideae</taxon>
        <taxon>50 kb inversion clade</taxon>
        <taxon>genistoids sensu lato</taxon>
        <taxon>core genistoids</taxon>
        <taxon>Genisteae</taxon>
        <taxon>Lupinus</taxon>
    </lineage>
</organism>